<keyword evidence="2" id="KW-0812">Transmembrane</keyword>
<feature type="transmembrane region" description="Helical" evidence="2">
    <location>
        <begin position="147"/>
        <end position="174"/>
    </location>
</feature>
<organism evidence="4 5">
    <name type="scientific">Aspergillus flavus</name>
    <dbReference type="NCBI Taxonomy" id="5059"/>
    <lineage>
        <taxon>Eukaryota</taxon>
        <taxon>Fungi</taxon>
        <taxon>Dikarya</taxon>
        <taxon>Ascomycota</taxon>
        <taxon>Pezizomycotina</taxon>
        <taxon>Eurotiomycetes</taxon>
        <taxon>Eurotiomycetidae</taxon>
        <taxon>Eurotiales</taxon>
        <taxon>Aspergillaceae</taxon>
        <taxon>Aspergillus</taxon>
        <taxon>Aspergillus subgen. Circumdati</taxon>
    </lineage>
</organism>
<gene>
    <name evidence="4" type="ORF">CA14_001312</name>
</gene>
<feature type="chain" id="PRO_5044506114" evidence="3">
    <location>
        <begin position="19"/>
        <end position="223"/>
    </location>
</feature>
<keyword evidence="2" id="KW-1133">Transmembrane helix</keyword>
<evidence type="ECO:0000313" key="5">
    <source>
        <dbReference type="Proteomes" id="UP000275480"/>
    </source>
</evidence>
<name>A0AB74C4Y6_ASPFL</name>
<comment type="caution">
    <text evidence="4">The sequence shown here is derived from an EMBL/GenBank/DDBJ whole genome shotgun (WGS) entry which is preliminary data.</text>
</comment>
<keyword evidence="2" id="KW-0472">Membrane</keyword>
<dbReference type="Proteomes" id="UP000275480">
    <property type="component" value="Unassembled WGS sequence"/>
</dbReference>
<keyword evidence="3" id="KW-0732">Signal</keyword>
<evidence type="ECO:0000313" key="4">
    <source>
        <dbReference type="EMBL" id="RMZ41299.1"/>
    </source>
</evidence>
<feature type="compositionally biased region" description="Low complexity" evidence="1">
    <location>
        <begin position="181"/>
        <end position="193"/>
    </location>
</feature>
<feature type="compositionally biased region" description="Basic and acidic residues" evidence="1">
    <location>
        <begin position="208"/>
        <end position="223"/>
    </location>
</feature>
<sequence>MKANFLLVLATVAAGVLAHPEANVENNLAARSGTCHKPSSCSKFWAGKCEQYCAPYKFSHLTSDGGLPYSDLTYNLSSGLWACCSYYDNDKANCTSPSDEMFAAPAPSDLVVIQYLPSTGTPSYHTARATSTSDITSMPSSNSSGQVGMGAAVGIGVGVGAGVFLIATAGVLFYNRRRRSSPSSTTPTSLRRLWVGPESESHQLQPQRRVELGKSEPRPQELA</sequence>
<evidence type="ECO:0000256" key="2">
    <source>
        <dbReference type="SAM" id="Phobius"/>
    </source>
</evidence>
<dbReference type="AlphaFoldDB" id="A0AB74C4Y6"/>
<reference evidence="4 5" key="1">
    <citation type="submission" date="2018-07" db="EMBL/GenBank/DDBJ databases">
        <title>Identification of spontaneous genetic mutation associated with occurrence of a yellow conidial color mutant of Aspergillus flavus.</title>
        <authorList>
            <person name="Chang P.-K."/>
            <person name="Mack B.M."/>
            <person name="Scharfenstein L."/>
            <person name="Gilbert M.K."/>
        </authorList>
    </citation>
    <scope>NUCLEOTIDE SEQUENCE [LARGE SCALE GENOMIC DNA]</scope>
    <source>
        <strain evidence="4 5">CA14</strain>
    </source>
</reference>
<feature type="signal peptide" evidence="3">
    <location>
        <begin position="1"/>
        <end position="18"/>
    </location>
</feature>
<accession>A0AB74C4Y6</accession>
<evidence type="ECO:0000256" key="3">
    <source>
        <dbReference type="SAM" id="SignalP"/>
    </source>
</evidence>
<proteinExistence type="predicted"/>
<feature type="region of interest" description="Disordered" evidence="1">
    <location>
        <begin position="178"/>
        <end position="223"/>
    </location>
</feature>
<dbReference type="EMBL" id="QQZZ01000125">
    <property type="protein sequence ID" value="RMZ41299.1"/>
    <property type="molecule type" value="Genomic_DNA"/>
</dbReference>
<evidence type="ECO:0000256" key="1">
    <source>
        <dbReference type="SAM" id="MobiDB-lite"/>
    </source>
</evidence>
<protein>
    <submittedName>
        <fullName evidence="4">Uncharacterized protein</fullName>
    </submittedName>
</protein>